<keyword evidence="1" id="KW-0812">Transmembrane</keyword>
<reference evidence="3" key="1">
    <citation type="journal article" date="2019" name="Int. J. Syst. Evol. Microbiol.">
        <title>The Global Catalogue of Microorganisms (GCM) 10K type strain sequencing project: providing services to taxonomists for standard genome sequencing and annotation.</title>
        <authorList>
            <consortium name="The Broad Institute Genomics Platform"/>
            <consortium name="The Broad Institute Genome Sequencing Center for Infectious Disease"/>
            <person name="Wu L."/>
            <person name="Ma J."/>
        </authorList>
    </citation>
    <scope>NUCLEOTIDE SEQUENCE [LARGE SCALE GENOMIC DNA]</scope>
    <source>
        <strain evidence="3">KCTC 13528</strain>
    </source>
</reference>
<evidence type="ECO:0000313" key="2">
    <source>
        <dbReference type="EMBL" id="MFD2912530.1"/>
    </source>
</evidence>
<keyword evidence="1" id="KW-0472">Membrane</keyword>
<organism evidence="2 3">
    <name type="scientific">Jeotgalibacillus terrae</name>
    <dbReference type="NCBI Taxonomy" id="587735"/>
    <lineage>
        <taxon>Bacteria</taxon>
        <taxon>Bacillati</taxon>
        <taxon>Bacillota</taxon>
        <taxon>Bacilli</taxon>
        <taxon>Bacillales</taxon>
        <taxon>Caryophanaceae</taxon>
        <taxon>Jeotgalibacillus</taxon>
    </lineage>
</organism>
<evidence type="ECO:0000313" key="3">
    <source>
        <dbReference type="Proteomes" id="UP001597561"/>
    </source>
</evidence>
<keyword evidence="1" id="KW-1133">Transmembrane helix</keyword>
<protein>
    <submittedName>
        <fullName evidence="2">Type II secretion system GspH family protein</fullName>
    </submittedName>
</protein>
<dbReference type="EMBL" id="JBHUPG010000022">
    <property type="protein sequence ID" value="MFD2912530.1"/>
    <property type="molecule type" value="Genomic_DNA"/>
</dbReference>
<gene>
    <name evidence="2" type="ORF">ACFS5P_11650</name>
</gene>
<evidence type="ECO:0000256" key="1">
    <source>
        <dbReference type="SAM" id="Phobius"/>
    </source>
</evidence>
<accession>A0ABW5ZJJ4</accession>
<proteinExistence type="predicted"/>
<comment type="caution">
    <text evidence="2">The sequence shown here is derived from an EMBL/GenBank/DDBJ whole genome shotgun (WGS) entry which is preliminary data.</text>
</comment>
<dbReference type="RefSeq" id="WP_204729011.1">
    <property type="nucleotide sequence ID" value="NZ_JAFBDK010000006.1"/>
</dbReference>
<keyword evidence="3" id="KW-1185">Reference proteome</keyword>
<sequence>MKNESGYTLLTVMLIVLVFTTLGAVLLTVTVGSTQRTELREDTIVEDSDAIRAIEQGTAILKYQIQNNEFSSPGSIYQGELDNVISSLTSEGLNISITDKSADYDINLTNDYTRVYEIRSNGYNDDYAKLVYITAMPSFLKYAAGARDELSLHGGMYIDGDIYANNQLNISNEAKYIFEGSLNTVKNDFPTVSERSSLILEDTAIATSCDHRSAPGCFDVNAGMFSKSVHWQQRSLEDLLAGSFSYQSPVQGEATDYIDVRLIPTVTTKMKELDPSFDDADTEAVAAGSSVLTVRGYDNAEQYENALSSDTVLHEENVITSLQPDRNHLFISDAFLNTSSLSVNPDKWVVVMGDLVLESAAGEIADISSNMIVFGDVILRGDLAMDSVVYALGNTTVFNANIKRPPGGGELILMSRGKLDIALLNSFSNPADFTEFPNQLNAFLYTDENAEIYSVGSYVYIDGGVFSKGSLEFNSFRGDTAEGADEIIFTASNEDSDAFEKSRLYVRNNQRLFLDKLQALPAVERLDVIEDAYRKVSSNE</sequence>
<feature type="transmembrane region" description="Helical" evidence="1">
    <location>
        <begin position="7"/>
        <end position="29"/>
    </location>
</feature>
<dbReference type="Proteomes" id="UP001597561">
    <property type="component" value="Unassembled WGS sequence"/>
</dbReference>
<name>A0ABW5ZJJ4_9BACL</name>